<dbReference type="Proteomes" id="UP000266272">
    <property type="component" value="Unassembled WGS sequence"/>
</dbReference>
<gene>
    <name evidence="2" type="ORF">TARUN_5964</name>
</gene>
<reference evidence="2 3" key="1">
    <citation type="journal article" date="2018" name="PLoS Pathog.">
        <title>Evolution of structural diversity of trichothecenes, a family of toxins produced by plant pathogenic and entomopathogenic fungi.</title>
        <authorList>
            <person name="Proctor R.H."/>
            <person name="McCormick S.P."/>
            <person name="Kim H.S."/>
            <person name="Cardoza R.E."/>
            <person name="Stanley A.M."/>
            <person name="Lindo L."/>
            <person name="Kelly A."/>
            <person name="Brown D.W."/>
            <person name="Lee T."/>
            <person name="Vaughan M.M."/>
            <person name="Alexander N.J."/>
            <person name="Busman M."/>
            <person name="Gutierrez S."/>
        </authorList>
    </citation>
    <scope>NUCLEOTIDE SEQUENCE [LARGE SCALE GENOMIC DNA]</scope>
    <source>
        <strain evidence="2 3">IBT 40837</strain>
    </source>
</reference>
<proteinExistence type="predicted"/>
<organism evidence="2 3">
    <name type="scientific">Trichoderma arundinaceum</name>
    <dbReference type="NCBI Taxonomy" id="490622"/>
    <lineage>
        <taxon>Eukaryota</taxon>
        <taxon>Fungi</taxon>
        <taxon>Dikarya</taxon>
        <taxon>Ascomycota</taxon>
        <taxon>Pezizomycotina</taxon>
        <taxon>Sordariomycetes</taxon>
        <taxon>Hypocreomycetidae</taxon>
        <taxon>Hypocreales</taxon>
        <taxon>Hypocreaceae</taxon>
        <taxon>Trichoderma</taxon>
    </lineage>
</organism>
<feature type="compositionally biased region" description="Basic and acidic residues" evidence="1">
    <location>
        <begin position="59"/>
        <end position="69"/>
    </location>
</feature>
<accession>A0A395NK42</accession>
<protein>
    <submittedName>
        <fullName evidence="2">Uncharacterized protein</fullName>
    </submittedName>
</protein>
<sequence length="170" mass="17948">MSSSSESFNLITAGSEKCVNYRGETILSRVALSQPAPEFEEQSNKQSKAKQNTTSGKVPGKEPGKREGELPVPRSAVTDIPRSRSWAPSPGTELRRKETDSRGSKGQLRLILAAAMGAVQPTALIAGRGSALPYSVCGGRIAGAATRENAQVGNGPTNEKPATALCLYYE</sequence>
<evidence type="ECO:0000313" key="3">
    <source>
        <dbReference type="Proteomes" id="UP000266272"/>
    </source>
</evidence>
<name>A0A395NK42_TRIAR</name>
<keyword evidence="3" id="KW-1185">Reference proteome</keyword>
<dbReference type="AlphaFoldDB" id="A0A395NK42"/>
<comment type="caution">
    <text evidence="2">The sequence shown here is derived from an EMBL/GenBank/DDBJ whole genome shotgun (WGS) entry which is preliminary data.</text>
</comment>
<evidence type="ECO:0000313" key="2">
    <source>
        <dbReference type="EMBL" id="RFU76261.1"/>
    </source>
</evidence>
<dbReference type="EMBL" id="PXOA01000365">
    <property type="protein sequence ID" value="RFU76261.1"/>
    <property type="molecule type" value="Genomic_DNA"/>
</dbReference>
<feature type="compositionally biased region" description="Polar residues" evidence="1">
    <location>
        <begin position="44"/>
        <end position="56"/>
    </location>
</feature>
<evidence type="ECO:0000256" key="1">
    <source>
        <dbReference type="SAM" id="MobiDB-lite"/>
    </source>
</evidence>
<feature type="region of interest" description="Disordered" evidence="1">
    <location>
        <begin position="34"/>
        <end position="104"/>
    </location>
</feature>
<feature type="compositionally biased region" description="Basic and acidic residues" evidence="1">
    <location>
        <begin position="93"/>
        <end position="103"/>
    </location>
</feature>